<sequence>MIGLNKFIRDTFPETLIDLFDVVLFSSIFVYLCVSLAKAYVTRSTRNKIRAKWSSSPKDVVIFHTTPRGIHCPVISPFALKLETFLRMAKIPYQFDDEFPFGSKGKTPWITFNGKHIADSQIIMEFLTKKFDVKLGNYSDVDRAYGRAVRVMIDEHLYWGGVVWRFKYCDANVLRHMYSPLVNKVNWIVRPFIWRSVVSRFNAMAWAQGTGRHSYDEVVSIMNDSVESLSKIIGNKKFLLGNEPCDDDAAVFGLLAQGLYSSPGAPFHVMFEKCPNLVEYVERIKSTFWPDWNDLLSK</sequence>
<evidence type="ECO:0000256" key="2">
    <source>
        <dbReference type="SAM" id="Phobius"/>
    </source>
</evidence>
<keyword evidence="2" id="KW-0472">Membrane</keyword>
<dbReference type="OrthoDB" id="5809458at2759"/>
<keyword evidence="2" id="KW-1133">Transmembrane helix</keyword>
<dbReference type="Pfam" id="PF17172">
    <property type="entry name" value="GST_N_4"/>
    <property type="match status" value="1"/>
</dbReference>
<comment type="similarity">
    <text evidence="1">Belongs to the FAX family.</text>
</comment>
<evidence type="ECO:0000313" key="6">
    <source>
        <dbReference type="Proteomes" id="UP001151699"/>
    </source>
</evidence>
<protein>
    <submittedName>
        <fullName evidence="5">Failed axon connections like</fullName>
    </submittedName>
</protein>
<feature type="domain" description="Metaxin glutathione S-transferase" evidence="3">
    <location>
        <begin position="224"/>
        <end position="284"/>
    </location>
</feature>
<dbReference type="InterPro" id="IPR012336">
    <property type="entry name" value="Thioredoxin-like_fold"/>
</dbReference>
<gene>
    <name evidence="5" type="primary">Faxc_0</name>
    <name evidence="5" type="ORF">Bhyg_12798</name>
</gene>
<keyword evidence="6" id="KW-1185">Reference proteome</keyword>
<dbReference type="EMBL" id="WJQU01000003">
    <property type="protein sequence ID" value="KAJ6640049.1"/>
    <property type="molecule type" value="Genomic_DNA"/>
</dbReference>
<reference evidence="5" key="1">
    <citation type="submission" date="2022-07" db="EMBL/GenBank/DDBJ databases">
        <authorList>
            <person name="Trinca V."/>
            <person name="Uliana J.V.C."/>
            <person name="Torres T.T."/>
            <person name="Ward R.J."/>
            <person name="Monesi N."/>
        </authorList>
    </citation>
    <scope>NUCLEOTIDE SEQUENCE</scope>
    <source>
        <strain evidence="5">HSMRA1968</strain>
        <tissue evidence="5">Whole embryos</tissue>
    </source>
</reference>
<dbReference type="Gene3D" id="1.20.1050.10">
    <property type="match status" value="1"/>
</dbReference>
<dbReference type="CDD" id="cd03193">
    <property type="entry name" value="GST_C_Metaxin"/>
    <property type="match status" value="1"/>
</dbReference>
<dbReference type="SFLD" id="SFLDG01200">
    <property type="entry name" value="SUF1.1"/>
    <property type="match status" value="1"/>
</dbReference>
<dbReference type="InterPro" id="IPR050931">
    <property type="entry name" value="Mito_Protein_Transport_Metaxin"/>
</dbReference>
<dbReference type="Proteomes" id="UP001151699">
    <property type="component" value="Chromosome X"/>
</dbReference>
<dbReference type="InterPro" id="IPR033468">
    <property type="entry name" value="Metaxin_GST"/>
</dbReference>
<evidence type="ECO:0000256" key="1">
    <source>
        <dbReference type="ARBA" id="ARBA00006475"/>
    </source>
</evidence>
<dbReference type="AlphaFoldDB" id="A0A9Q0MYY1"/>
<dbReference type="InterPro" id="IPR036282">
    <property type="entry name" value="Glutathione-S-Trfase_C_sf"/>
</dbReference>
<dbReference type="InterPro" id="IPR026928">
    <property type="entry name" value="FAX/IsoI-like"/>
</dbReference>
<feature type="domain" description="Thioredoxin-like fold" evidence="4">
    <location>
        <begin position="77"/>
        <end position="166"/>
    </location>
</feature>
<dbReference type="InterPro" id="IPR036249">
    <property type="entry name" value="Thioredoxin-like_sf"/>
</dbReference>
<keyword evidence="2" id="KW-0812">Transmembrane</keyword>
<dbReference type="Pfam" id="PF17171">
    <property type="entry name" value="GST_C_6"/>
    <property type="match status" value="1"/>
</dbReference>
<feature type="transmembrane region" description="Helical" evidence="2">
    <location>
        <begin position="22"/>
        <end position="41"/>
    </location>
</feature>
<organism evidence="5 6">
    <name type="scientific">Pseudolycoriella hygida</name>
    <dbReference type="NCBI Taxonomy" id="35572"/>
    <lineage>
        <taxon>Eukaryota</taxon>
        <taxon>Metazoa</taxon>
        <taxon>Ecdysozoa</taxon>
        <taxon>Arthropoda</taxon>
        <taxon>Hexapoda</taxon>
        <taxon>Insecta</taxon>
        <taxon>Pterygota</taxon>
        <taxon>Neoptera</taxon>
        <taxon>Endopterygota</taxon>
        <taxon>Diptera</taxon>
        <taxon>Nematocera</taxon>
        <taxon>Sciaroidea</taxon>
        <taxon>Sciaridae</taxon>
        <taxon>Pseudolycoriella</taxon>
    </lineage>
</organism>
<name>A0A9Q0MYY1_9DIPT</name>
<evidence type="ECO:0000259" key="4">
    <source>
        <dbReference type="Pfam" id="PF17172"/>
    </source>
</evidence>
<proteinExistence type="inferred from homology"/>
<dbReference type="PANTHER" id="PTHR12289">
    <property type="entry name" value="METAXIN RELATED"/>
    <property type="match status" value="1"/>
</dbReference>
<evidence type="ECO:0000259" key="3">
    <source>
        <dbReference type="Pfam" id="PF17171"/>
    </source>
</evidence>
<dbReference type="PANTHER" id="PTHR12289:SF41">
    <property type="entry name" value="FAILED AXON CONNECTIONS-RELATED"/>
    <property type="match status" value="1"/>
</dbReference>
<dbReference type="SFLD" id="SFLDS00019">
    <property type="entry name" value="Glutathione_Transferase_(cytos"/>
    <property type="match status" value="1"/>
</dbReference>
<dbReference type="GO" id="GO:0005737">
    <property type="term" value="C:cytoplasm"/>
    <property type="evidence" value="ECO:0007669"/>
    <property type="project" value="TreeGrafter"/>
</dbReference>
<evidence type="ECO:0000313" key="5">
    <source>
        <dbReference type="EMBL" id="KAJ6640049.1"/>
    </source>
</evidence>
<dbReference type="SUPFAM" id="SSF52833">
    <property type="entry name" value="Thioredoxin-like"/>
    <property type="match status" value="1"/>
</dbReference>
<dbReference type="SFLD" id="SFLDG01180">
    <property type="entry name" value="SUF1"/>
    <property type="match status" value="1"/>
</dbReference>
<dbReference type="SUPFAM" id="SSF47616">
    <property type="entry name" value="GST C-terminal domain-like"/>
    <property type="match status" value="1"/>
</dbReference>
<dbReference type="InterPro" id="IPR040079">
    <property type="entry name" value="Glutathione_S-Trfase"/>
</dbReference>
<accession>A0A9Q0MYY1</accession>
<comment type="caution">
    <text evidence="5">The sequence shown here is derived from an EMBL/GenBank/DDBJ whole genome shotgun (WGS) entry which is preliminary data.</text>
</comment>